<keyword evidence="2" id="KW-1185">Reference proteome</keyword>
<accession>A0AAD8N2Q1</accession>
<proteinExistence type="predicted"/>
<name>A0AAD8N2Q1_9APIA</name>
<evidence type="ECO:0000313" key="1">
    <source>
        <dbReference type="EMBL" id="KAK1394384.1"/>
    </source>
</evidence>
<dbReference type="Proteomes" id="UP001237642">
    <property type="component" value="Unassembled WGS sequence"/>
</dbReference>
<sequence>MQNLFNVMQHGLINMSPSWKTLRVEGDNAVPLYKTTWGSNSFKDQVLDIEAWVYKGQEMLEQFLLQRSFVIWTCFKHLSRNGSICNWFRDCWVHDIPCCLLWSDCIASNLWHCWSNWITWPVLQKCDRLCMDITKLTVGYLEDADMEVVHVLRSKGVKVVPFELNYTVDSVQVLNYTMDVNLLAHFDECQRTGTGDDYEAQDQWPLEVRVARVVTAVDYIQDAC</sequence>
<dbReference type="PANTHER" id="PTHR11895:SF73">
    <property type="entry name" value="AMIDASE FAMILY PROTEIN"/>
    <property type="match status" value="1"/>
</dbReference>
<dbReference type="AlphaFoldDB" id="A0AAD8N2Q1"/>
<dbReference type="PANTHER" id="PTHR11895">
    <property type="entry name" value="TRANSAMIDASE"/>
    <property type="match status" value="1"/>
</dbReference>
<dbReference type="GO" id="GO:0050567">
    <property type="term" value="F:glutaminyl-tRNA synthase (glutamine-hydrolyzing) activity"/>
    <property type="evidence" value="ECO:0007669"/>
    <property type="project" value="TreeGrafter"/>
</dbReference>
<dbReference type="InterPro" id="IPR000120">
    <property type="entry name" value="Amidase"/>
</dbReference>
<gene>
    <name evidence="1" type="ORF">POM88_013440</name>
</gene>
<comment type="caution">
    <text evidence="1">The sequence shown here is derived from an EMBL/GenBank/DDBJ whole genome shotgun (WGS) entry which is preliminary data.</text>
</comment>
<dbReference type="EMBL" id="JAUIZM010000003">
    <property type="protein sequence ID" value="KAK1394384.1"/>
    <property type="molecule type" value="Genomic_DNA"/>
</dbReference>
<protein>
    <submittedName>
        <fullName evidence="1">Uncharacterized protein</fullName>
    </submittedName>
</protein>
<reference evidence="1" key="2">
    <citation type="submission" date="2023-05" db="EMBL/GenBank/DDBJ databases">
        <authorList>
            <person name="Schelkunov M.I."/>
        </authorList>
    </citation>
    <scope>NUCLEOTIDE SEQUENCE</scope>
    <source>
        <strain evidence="1">Hsosn_3</strain>
        <tissue evidence="1">Leaf</tissue>
    </source>
</reference>
<reference evidence="1" key="1">
    <citation type="submission" date="2023-02" db="EMBL/GenBank/DDBJ databases">
        <title>Genome of toxic invasive species Heracleum sosnowskyi carries increased number of genes despite the absence of recent whole-genome duplications.</title>
        <authorList>
            <person name="Schelkunov M."/>
            <person name="Shtratnikova V."/>
            <person name="Makarenko M."/>
            <person name="Klepikova A."/>
            <person name="Omelchenko D."/>
            <person name="Novikova G."/>
            <person name="Obukhova E."/>
            <person name="Bogdanov V."/>
            <person name="Penin A."/>
            <person name="Logacheva M."/>
        </authorList>
    </citation>
    <scope>NUCLEOTIDE SEQUENCE</scope>
    <source>
        <strain evidence="1">Hsosn_3</strain>
        <tissue evidence="1">Leaf</tissue>
    </source>
</reference>
<organism evidence="1 2">
    <name type="scientific">Heracleum sosnowskyi</name>
    <dbReference type="NCBI Taxonomy" id="360622"/>
    <lineage>
        <taxon>Eukaryota</taxon>
        <taxon>Viridiplantae</taxon>
        <taxon>Streptophyta</taxon>
        <taxon>Embryophyta</taxon>
        <taxon>Tracheophyta</taxon>
        <taxon>Spermatophyta</taxon>
        <taxon>Magnoliopsida</taxon>
        <taxon>eudicotyledons</taxon>
        <taxon>Gunneridae</taxon>
        <taxon>Pentapetalae</taxon>
        <taxon>asterids</taxon>
        <taxon>campanulids</taxon>
        <taxon>Apiales</taxon>
        <taxon>Apiaceae</taxon>
        <taxon>Apioideae</taxon>
        <taxon>apioid superclade</taxon>
        <taxon>Tordylieae</taxon>
        <taxon>Tordyliinae</taxon>
        <taxon>Heracleum</taxon>
    </lineage>
</organism>
<evidence type="ECO:0000313" key="2">
    <source>
        <dbReference type="Proteomes" id="UP001237642"/>
    </source>
</evidence>